<evidence type="ECO:0000256" key="3">
    <source>
        <dbReference type="ARBA" id="ARBA00022519"/>
    </source>
</evidence>
<dbReference type="OrthoDB" id="9801163at2"/>
<dbReference type="PANTHER" id="PTHR30177:SF30">
    <property type="entry name" value="GLYCINE BETAINE UPTAKE SYSTEM PERMEASE PROTEIN YEHY"/>
    <property type="match status" value="1"/>
</dbReference>
<organism evidence="9 10">
    <name type="scientific">Rahnella sp. (strain Y9602)</name>
    <dbReference type="NCBI Taxonomy" id="2703885"/>
    <lineage>
        <taxon>Bacteria</taxon>
        <taxon>Pseudomonadati</taxon>
        <taxon>Pseudomonadota</taxon>
        <taxon>Gammaproteobacteria</taxon>
        <taxon>Enterobacterales</taxon>
        <taxon>Yersiniaceae</taxon>
        <taxon>Rahnella</taxon>
    </lineage>
</organism>
<feature type="transmembrane region" description="Helical" evidence="7">
    <location>
        <begin position="304"/>
        <end position="325"/>
    </location>
</feature>
<dbReference type="PANTHER" id="PTHR30177">
    <property type="entry name" value="GLYCINE BETAINE/L-PROLINE TRANSPORT SYSTEM PERMEASE PROTEIN PROW"/>
    <property type="match status" value="1"/>
</dbReference>
<dbReference type="eggNOG" id="COG1174">
    <property type="taxonomic scope" value="Bacteria"/>
</dbReference>
<evidence type="ECO:0000256" key="5">
    <source>
        <dbReference type="ARBA" id="ARBA00022989"/>
    </source>
</evidence>
<keyword evidence="3" id="KW-0997">Cell inner membrane</keyword>
<dbReference type="GO" id="GO:0055085">
    <property type="term" value="P:transmembrane transport"/>
    <property type="evidence" value="ECO:0007669"/>
    <property type="project" value="InterPro"/>
</dbReference>
<keyword evidence="2 7" id="KW-0813">Transport</keyword>
<evidence type="ECO:0000256" key="2">
    <source>
        <dbReference type="ARBA" id="ARBA00022448"/>
    </source>
</evidence>
<name>A0A0H3FBT4_RAHSY</name>
<evidence type="ECO:0000256" key="4">
    <source>
        <dbReference type="ARBA" id="ARBA00022692"/>
    </source>
</evidence>
<feature type="transmembrane region" description="Helical" evidence="7">
    <location>
        <begin position="331"/>
        <end position="351"/>
    </location>
</feature>
<dbReference type="GO" id="GO:0031460">
    <property type="term" value="P:glycine betaine transport"/>
    <property type="evidence" value="ECO:0007669"/>
    <property type="project" value="TreeGrafter"/>
</dbReference>
<feature type="transmembrane region" description="Helical" evidence="7">
    <location>
        <begin position="51"/>
        <end position="71"/>
    </location>
</feature>
<keyword evidence="4 7" id="KW-0812">Transmembrane</keyword>
<keyword evidence="3" id="KW-1003">Cell membrane</keyword>
<evidence type="ECO:0000313" key="10">
    <source>
        <dbReference type="Proteomes" id="UP000007257"/>
    </source>
</evidence>
<proteinExistence type="inferred from homology"/>
<dbReference type="EMBL" id="CP002505">
    <property type="protein sequence ID" value="ADW74642.1"/>
    <property type="molecule type" value="Genomic_DNA"/>
</dbReference>
<dbReference type="Pfam" id="PF00528">
    <property type="entry name" value="BPD_transp_1"/>
    <property type="match status" value="1"/>
</dbReference>
<feature type="transmembrane region" description="Helical" evidence="7">
    <location>
        <begin position="358"/>
        <end position="381"/>
    </location>
</feature>
<feature type="transmembrane region" description="Helical" evidence="7">
    <location>
        <begin position="113"/>
        <end position="131"/>
    </location>
</feature>
<dbReference type="CDD" id="cd06261">
    <property type="entry name" value="TM_PBP2"/>
    <property type="match status" value="1"/>
</dbReference>
<evidence type="ECO:0000259" key="8">
    <source>
        <dbReference type="PROSITE" id="PS50928"/>
    </source>
</evidence>
<feature type="transmembrane region" description="Helical" evidence="7">
    <location>
        <begin position="217"/>
        <end position="238"/>
    </location>
</feature>
<dbReference type="KEGG" id="rah:Rahaq_3048"/>
<feature type="transmembrane region" description="Helical" evidence="7">
    <location>
        <begin position="76"/>
        <end position="93"/>
    </location>
</feature>
<protein>
    <submittedName>
        <fullName evidence="9">Binding-protein-dependent transport systems inner membrane component</fullName>
    </submittedName>
</protein>
<feature type="transmembrane region" description="Helical" evidence="7">
    <location>
        <begin position="143"/>
        <end position="162"/>
    </location>
</feature>
<comment type="subcellular location">
    <subcellularLocation>
        <location evidence="1">Cell inner membrane</location>
        <topology evidence="1">Multi-pass membrane protein</topology>
    </subcellularLocation>
    <subcellularLocation>
        <location evidence="7">Cell membrane</location>
        <topology evidence="7">Multi-pass membrane protein</topology>
    </subcellularLocation>
</comment>
<dbReference type="HOGENOM" id="CLU_046113_3_0_6"/>
<sequence length="389" mass="41117" precursor="true">MTYHSPVKNRVLLTLVLLLLLAGFGLAFVSHAPNRLVSGKGISLASLLHGYSALLLLPAVLLLACAFLTLYGRHHLLVMLLAEILLAVLVWLAGHSAVQLAGGDEDSIARTSLGGGFWAGAALCLLIASDAISRFTRNHSLRILLNVQMIVPVVLLLAYGQLAELSLLKEYDNRSDVFNDALWQHLGILFGTLVPAVLIGLPVGLLCHRKPRWRGPVLSVLNIIQTVPSIALFGLLLAPLAGLAKALPWLAEHGISGIGLAPAIIALVLYSLLPLVRGVIAGLESVPESVIESARGMGMNRAQVFFRVQMPIALPVILTGVRIVAVQTVGMAMVAALIGAGGLGAIMFQGLLSSALDLVLLGVIPAVMMAVVVDSVFKFAVSILETTRR</sequence>
<dbReference type="RefSeq" id="WP_013576338.1">
    <property type="nucleotide sequence ID" value="NC_015061.1"/>
</dbReference>
<reference evidence="9 10" key="2">
    <citation type="journal article" date="2012" name="J. Bacteriol.">
        <title>Complete Genome Sequence of Rahnella sp. Strain Y9602, a Gammaproteobacterium Isolate from Metal- and Radionuclide-Contaminated Soil.</title>
        <authorList>
            <person name="Martinez R.J."/>
            <person name="Bruce D."/>
            <person name="Detter C."/>
            <person name="Goodwin L.A."/>
            <person name="Han J."/>
            <person name="Han C.S."/>
            <person name="Held B."/>
            <person name="Land M.L."/>
            <person name="Mikhailova N."/>
            <person name="Nolan M."/>
            <person name="Pennacchio L."/>
            <person name="Pitluck S."/>
            <person name="Tapia R."/>
            <person name="Woyke T."/>
            <person name="Sobecky P.A."/>
        </authorList>
    </citation>
    <scope>NUCLEOTIDE SEQUENCE [LARGE SCALE GENOMIC DNA]</scope>
    <source>
        <strain evidence="9 10">Y9602</strain>
    </source>
</reference>
<gene>
    <name evidence="9" type="ordered locus">Rahaq_3048</name>
</gene>
<evidence type="ECO:0000256" key="7">
    <source>
        <dbReference type="RuleBase" id="RU363032"/>
    </source>
</evidence>
<evidence type="ECO:0000256" key="6">
    <source>
        <dbReference type="ARBA" id="ARBA00023136"/>
    </source>
</evidence>
<dbReference type="InterPro" id="IPR035906">
    <property type="entry name" value="MetI-like_sf"/>
</dbReference>
<dbReference type="Proteomes" id="UP000007257">
    <property type="component" value="Chromosome"/>
</dbReference>
<dbReference type="InterPro" id="IPR051204">
    <property type="entry name" value="ABC_transp_perm/SBD"/>
</dbReference>
<dbReference type="GO" id="GO:0005886">
    <property type="term" value="C:plasma membrane"/>
    <property type="evidence" value="ECO:0007669"/>
    <property type="project" value="UniProtKB-SubCell"/>
</dbReference>
<evidence type="ECO:0000256" key="1">
    <source>
        <dbReference type="ARBA" id="ARBA00004429"/>
    </source>
</evidence>
<dbReference type="SUPFAM" id="SSF161098">
    <property type="entry name" value="MetI-like"/>
    <property type="match status" value="1"/>
</dbReference>
<feature type="transmembrane region" description="Helical" evidence="7">
    <location>
        <begin position="182"/>
        <end position="205"/>
    </location>
</feature>
<keyword evidence="6 7" id="KW-0472">Membrane</keyword>
<keyword evidence="5 7" id="KW-1133">Transmembrane helix</keyword>
<feature type="transmembrane region" description="Helical" evidence="7">
    <location>
        <begin position="258"/>
        <end position="283"/>
    </location>
</feature>
<dbReference type="Gene3D" id="1.10.3720.10">
    <property type="entry name" value="MetI-like"/>
    <property type="match status" value="1"/>
</dbReference>
<accession>A0A0H3FBT4</accession>
<comment type="similarity">
    <text evidence="7">Belongs to the binding-protein-dependent transport system permease family.</text>
</comment>
<feature type="domain" description="ABC transmembrane type-1" evidence="8">
    <location>
        <begin position="182"/>
        <end position="377"/>
    </location>
</feature>
<dbReference type="AlphaFoldDB" id="A0A0H3FBT4"/>
<dbReference type="PROSITE" id="PS50928">
    <property type="entry name" value="ABC_TM1"/>
    <property type="match status" value="1"/>
</dbReference>
<evidence type="ECO:0000313" key="9">
    <source>
        <dbReference type="EMBL" id="ADW74642.1"/>
    </source>
</evidence>
<reference evidence="10" key="1">
    <citation type="submission" date="2011-01" db="EMBL/GenBank/DDBJ databases">
        <title>Complete sequence of chromosome of Rahnella sp. Y9602.</title>
        <authorList>
            <consortium name="US DOE Joint Genome Institute"/>
            <person name="Lucas S."/>
            <person name="Copeland A."/>
            <person name="Lapidus A."/>
            <person name="Cheng J.-F."/>
            <person name="Goodwin L."/>
            <person name="Pitluck S."/>
            <person name="Lu M."/>
            <person name="Detter J.C."/>
            <person name="Han C."/>
            <person name="Tapia R."/>
            <person name="Land M."/>
            <person name="Hauser L."/>
            <person name="Kyrpides N."/>
            <person name="Ivanova N."/>
            <person name="Ovchinnikova G."/>
            <person name="Pagani I."/>
            <person name="Sobecky P.A."/>
            <person name="Martinez R.J."/>
            <person name="Woyke T."/>
        </authorList>
    </citation>
    <scope>NUCLEOTIDE SEQUENCE [LARGE SCALE GENOMIC DNA]</scope>
    <source>
        <strain evidence="10">Y9602</strain>
    </source>
</reference>
<dbReference type="InterPro" id="IPR000515">
    <property type="entry name" value="MetI-like"/>
</dbReference>